<dbReference type="OrthoDB" id="9939072at2759"/>
<proteinExistence type="predicted"/>
<keyword evidence="2" id="KW-1185">Reference proteome</keyword>
<feature type="region of interest" description="Disordered" evidence="1">
    <location>
        <begin position="146"/>
        <end position="179"/>
    </location>
</feature>
<evidence type="ECO:0000313" key="2">
    <source>
        <dbReference type="Proteomes" id="UP000221080"/>
    </source>
</evidence>
<dbReference type="PANTHER" id="PTHR14870">
    <property type="entry name" value="TUBULIN EPSILON AND DELTA COMPLEX PROTEIN 2"/>
    <property type="match status" value="1"/>
</dbReference>
<dbReference type="AlphaFoldDB" id="A0A2D0Q9Z6"/>
<evidence type="ECO:0000256" key="1">
    <source>
        <dbReference type="SAM" id="MobiDB-lite"/>
    </source>
</evidence>
<feature type="compositionally biased region" description="Polar residues" evidence="1">
    <location>
        <begin position="74"/>
        <end position="95"/>
    </location>
</feature>
<gene>
    <name evidence="3" type="primary">LOC108259859</name>
</gene>
<dbReference type="GeneID" id="108259859"/>
<dbReference type="RefSeq" id="XP_017315122.1">
    <property type="nucleotide sequence ID" value="XM_017459633.3"/>
</dbReference>
<accession>A0A2D0Q9Z6</accession>
<dbReference type="Proteomes" id="UP000221080">
    <property type="component" value="Chromosome 2"/>
</dbReference>
<reference evidence="3" key="2">
    <citation type="submission" date="2025-08" db="UniProtKB">
        <authorList>
            <consortium name="RefSeq"/>
        </authorList>
    </citation>
    <scope>IDENTIFICATION</scope>
    <source>
        <tissue evidence="3">Blood</tissue>
    </source>
</reference>
<organism evidence="2 3">
    <name type="scientific">Ictalurus punctatus</name>
    <name type="common">Channel catfish</name>
    <name type="synonym">Silurus punctatus</name>
    <dbReference type="NCBI Taxonomy" id="7998"/>
    <lineage>
        <taxon>Eukaryota</taxon>
        <taxon>Metazoa</taxon>
        <taxon>Chordata</taxon>
        <taxon>Craniata</taxon>
        <taxon>Vertebrata</taxon>
        <taxon>Euteleostomi</taxon>
        <taxon>Actinopterygii</taxon>
        <taxon>Neopterygii</taxon>
        <taxon>Teleostei</taxon>
        <taxon>Ostariophysi</taxon>
        <taxon>Siluriformes</taxon>
        <taxon>Ictaluridae</taxon>
        <taxon>Ictalurus</taxon>
    </lineage>
</organism>
<sequence length="410" mass="45928">MSALVDEAIKLCRAEELKLAKTIRQYKDILGSMKTRVKDSSEVETSVKDNDIPLTERQEVELLEKALKKALKIRSSSAVGSNYQEKPRSSGSNSKAPAVKDGDKIRNPQTSSLSSSEVKGTRQRAGQLNSFARQVVVKAVPLSRPTIKGKQSEERTSRSGQELKTQTEASAPKEQWVPSPSLPLWQAQRAKKNKLWNKMLTKYSKPVPERDHFKKRLISTFPTEWASVHITAMEADLDVLTQLGLDLTHCYNAELQSYQLGWSPEPSTEKEYESLLMLAGLEKMMIQVINEAHHLKKDWDRKMAWCHGALCPLRSRVEWHDSEQPCLPPILAYSSEGELEELHSLRLRVAQLKLELRVHQAICELADLISYESSSLGRPSATALRGVYSLLGAGGAQFPSLVLDIDSTQT</sequence>
<dbReference type="Pfam" id="PF15764">
    <property type="entry name" value="DUF4693"/>
    <property type="match status" value="1"/>
</dbReference>
<feature type="region of interest" description="Disordered" evidence="1">
    <location>
        <begin position="73"/>
        <end position="126"/>
    </location>
</feature>
<dbReference type="PANTHER" id="PTHR14870:SF1">
    <property type="entry name" value="TUBULIN EPSILON AND DELTA COMPLEX PROTEIN 2"/>
    <property type="match status" value="1"/>
</dbReference>
<feature type="compositionally biased region" description="Polar residues" evidence="1">
    <location>
        <begin position="158"/>
        <end position="169"/>
    </location>
</feature>
<name>A0A2D0Q9Z6_ICTPU</name>
<feature type="compositionally biased region" description="Polar residues" evidence="1">
    <location>
        <begin position="107"/>
        <end position="126"/>
    </location>
</feature>
<reference evidence="2" key="1">
    <citation type="journal article" date="2016" name="Nat. Commun.">
        <title>The channel catfish genome sequence provides insights into the evolution of scale formation in teleosts.</title>
        <authorList>
            <person name="Liu Z."/>
            <person name="Liu S."/>
            <person name="Yao J."/>
            <person name="Bao L."/>
            <person name="Zhang J."/>
            <person name="Li Y."/>
            <person name="Jiang C."/>
            <person name="Sun L."/>
            <person name="Wang R."/>
            <person name="Zhang Y."/>
            <person name="Zhou T."/>
            <person name="Zeng Q."/>
            <person name="Fu Q."/>
            <person name="Gao S."/>
            <person name="Li N."/>
            <person name="Koren S."/>
            <person name="Jiang Y."/>
            <person name="Zimin A."/>
            <person name="Xu P."/>
            <person name="Phillippy A.M."/>
            <person name="Geng X."/>
            <person name="Song L."/>
            <person name="Sun F."/>
            <person name="Li C."/>
            <person name="Wang X."/>
            <person name="Chen A."/>
            <person name="Jin Y."/>
            <person name="Yuan Z."/>
            <person name="Yang Y."/>
            <person name="Tan S."/>
            <person name="Peatman E."/>
            <person name="Lu J."/>
            <person name="Qin Z."/>
            <person name="Dunham R."/>
            <person name="Li Z."/>
            <person name="Sonstegard T."/>
            <person name="Feng J."/>
            <person name="Danzmann R.G."/>
            <person name="Schroeder S."/>
            <person name="Scheffler B."/>
            <person name="Duke M.V."/>
            <person name="Ballard L."/>
            <person name="Kucuktas H."/>
            <person name="Kaltenboeck L."/>
            <person name="Liu H."/>
            <person name="Armbruster J."/>
            <person name="Xie Y."/>
            <person name="Kirby M.L."/>
            <person name="Tian Y."/>
            <person name="Flanagan M.E."/>
            <person name="Mu W."/>
            <person name="Waldbieser G.C."/>
        </authorList>
    </citation>
    <scope>NUCLEOTIDE SEQUENCE [LARGE SCALE GENOMIC DNA]</scope>
    <source>
        <strain evidence="2">SDA103</strain>
    </source>
</reference>
<dbReference type="InterPro" id="IPR031518">
    <property type="entry name" value="DUF4693"/>
</dbReference>
<evidence type="ECO:0000313" key="3">
    <source>
        <dbReference type="RefSeq" id="XP_017315122.1"/>
    </source>
</evidence>
<protein>
    <submittedName>
        <fullName evidence="3">Tubulin epsilon and delta complex protein 2 isoform X2</fullName>
    </submittedName>
</protein>